<sequence length="341" mass="36517">MHLNIEDLMIRANRAVRDWIPEASITAVEPLRGGASSLTYLATVRGGPASDENIVLKVAPPGVKPVGNRDVLRQARLLAALEGTPGLAVPRVLFADAGAPVEVPPFFAMSFVAGDSFEPHIDVPDNPNPPGMPPAVEIEGRARSAARMLAALHGVPLQAKGLGDEPEIALSAEVERWVKLFATVDEDLKPGSVEVGNALIASLPAPVPSCLTHGDYRLGNTLCRGNEVVAVIDWEIWSRGDPRVDLAWFLLTADPKVHPSAVRDAPGMPRPDVLLGEYEAATDRRVRDLGWFQALVLFKLASISAQIAKHKRRGGDPTGEGARAAQEIPTMLERARAQLAN</sequence>
<feature type="domain" description="Aminoglycoside phosphotransferase" evidence="1">
    <location>
        <begin position="28"/>
        <end position="252"/>
    </location>
</feature>
<dbReference type="InterPro" id="IPR002575">
    <property type="entry name" value="Aminoglycoside_PTrfase"/>
</dbReference>
<dbReference type="Proteomes" id="UP000652074">
    <property type="component" value="Unassembled WGS sequence"/>
</dbReference>
<dbReference type="InterPro" id="IPR041726">
    <property type="entry name" value="ACAD10_11_N"/>
</dbReference>
<dbReference type="Pfam" id="PF01636">
    <property type="entry name" value="APH"/>
    <property type="match status" value="1"/>
</dbReference>
<dbReference type="PANTHER" id="PTHR21310">
    <property type="entry name" value="AMINOGLYCOSIDE PHOSPHOTRANSFERASE-RELATED-RELATED"/>
    <property type="match status" value="1"/>
</dbReference>
<proteinExistence type="predicted"/>
<evidence type="ECO:0000313" key="2">
    <source>
        <dbReference type="EMBL" id="NMF88612.1"/>
    </source>
</evidence>
<reference evidence="2 3" key="1">
    <citation type="submission" date="2019-12" db="EMBL/GenBank/DDBJ databases">
        <title>Comparative genomics gives insights into the taxonomy of the Azoarcus-Aromatoleum group and reveals separate origins of nif in the plant-associated Azoarcus and non-plant-associated Aromatoleum sub-groups.</title>
        <authorList>
            <person name="Lafos M."/>
            <person name="Maluk M."/>
            <person name="Batista M."/>
            <person name="Junghare M."/>
            <person name="Carmona M."/>
            <person name="Faoro H."/>
            <person name="Cruz L.M."/>
            <person name="Battistoni F."/>
            <person name="De Souza E."/>
            <person name="Pedrosa F."/>
            <person name="Chen W.-M."/>
            <person name="Poole P.S."/>
            <person name="Dixon R.A."/>
            <person name="James E.K."/>
        </authorList>
    </citation>
    <scope>NUCLEOTIDE SEQUENCE [LARGE SCALE GENOMIC DNA]</scope>
    <source>
        <strain evidence="2 3">ToN1</strain>
    </source>
</reference>
<dbReference type="EMBL" id="WTVR01000014">
    <property type="protein sequence ID" value="NMF88612.1"/>
    <property type="molecule type" value="Genomic_DNA"/>
</dbReference>
<name>A0ABX1MKX7_9RHOO</name>
<gene>
    <name evidence="2" type="ORF">GPA26_08955</name>
</gene>
<evidence type="ECO:0000259" key="1">
    <source>
        <dbReference type="Pfam" id="PF01636"/>
    </source>
</evidence>
<evidence type="ECO:0000313" key="3">
    <source>
        <dbReference type="Proteomes" id="UP000652074"/>
    </source>
</evidence>
<dbReference type="RefSeq" id="WP_169206030.1">
    <property type="nucleotide sequence ID" value="NZ_CP059560.1"/>
</dbReference>
<comment type="caution">
    <text evidence="2">The sequence shown here is derived from an EMBL/GenBank/DDBJ whole genome shotgun (WGS) entry which is preliminary data.</text>
</comment>
<keyword evidence="3" id="KW-1185">Reference proteome</keyword>
<accession>A0ABX1MKX7</accession>
<dbReference type="SUPFAM" id="SSF56112">
    <property type="entry name" value="Protein kinase-like (PK-like)"/>
    <property type="match status" value="1"/>
</dbReference>
<dbReference type="Gene3D" id="3.90.1200.10">
    <property type="match status" value="1"/>
</dbReference>
<protein>
    <submittedName>
        <fullName evidence="2">Phosphotransferase</fullName>
    </submittedName>
</protein>
<organism evidence="2 3">
    <name type="scientific">Aromatoleum petrolei</name>
    <dbReference type="NCBI Taxonomy" id="76116"/>
    <lineage>
        <taxon>Bacteria</taxon>
        <taxon>Pseudomonadati</taxon>
        <taxon>Pseudomonadota</taxon>
        <taxon>Betaproteobacteria</taxon>
        <taxon>Rhodocyclales</taxon>
        <taxon>Rhodocyclaceae</taxon>
        <taxon>Aromatoleum</taxon>
    </lineage>
</organism>
<dbReference type="Gene3D" id="3.30.200.20">
    <property type="entry name" value="Phosphorylase Kinase, domain 1"/>
    <property type="match status" value="1"/>
</dbReference>
<dbReference type="InterPro" id="IPR011009">
    <property type="entry name" value="Kinase-like_dom_sf"/>
</dbReference>
<dbReference type="InterPro" id="IPR051678">
    <property type="entry name" value="AGP_Transferase"/>
</dbReference>
<dbReference type="CDD" id="cd05154">
    <property type="entry name" value="ACAD10_11_N-like"/>
    <property type="match status" value="1"/>
</dbReference>